<comment type="caution">
    <text evidence="1">The sequence shown here is derived from an EMBL/GenBank/DDBJ whole genome shotgun (WGS) entry which is preliminary data.</text>
</comment>
<dbReference type="AlphaFoldDB" id="A0A1G2PH32"/>
<protein>
    <recommendedName>
        <fullName evidence="3">Type II toxin-antitoxin system HicB family antitoxin</fullName>
    </recommendedName>
</protein>
<proteinExistence type="predicted"/>
<evidence type="ECO:0000313" key="2">
    <source>
        <dbReference type="Proteomes" id="UP000177629"/>
    </source>
</evidence>
<name>A0A1G2PH32_9BACT</name>
<dbReference type="Proteomes" id="UP000177629">
    <property type="component" value="Unassembled WGS sequence"/>
</dbReference>
<evidence type="ECO:0008006" key="3">
    <source>
        <dbReference type="Google" id="ProtNLM"/>
    </source>
</evidence>
<dbReference type="InterPro" id="IPR035069">
    <property type="entry name" value="TTHA1013/TTHA0281-like"/>
</dbReference>
<accession>A0A1G2PH32</accession>
<organism evidence="1 2">
    <name type="scientific">Candidatus Terrybacteria bacterium RIFCSPHIGHO2_01_FULL_48_17</name>
    <dbReference type="NCBI Taxonomy" id="1802362"/>
    <lineage>
        <taxon>Bacteria</taxon>
        <taxon>Candidatus Terryibacteriota</taxon>
    </lineage>
</organism>
<dbReference type="SUPFAM" id="SSF143100">
    <property type="entry name" value="TTHA1013/TTHA0281-like"/>
    <property type="match status" value="1"/>
</dbReference>
<dbReference type="EMBL" id="MHSS01000016">
    <property type="protein sequence ID" value="OHA47573.1"/>
    <property type="molecule type" value="Genomic_DNA"/>
</dbReference>
<evidence type="ECO:0000313" key="1">
    <source>
        <dbReference type="EMBL" id="OHA47573.1"/>
    </source>
</evidence>
<dbReference type="STRING" id="1802362.A2806_03165"/>
<reference evidence="1 2" key="1">
    <citation type="journal article" date="2016" name="Nat. Commun.">
        <title>Thousands of microbial genomes shed light on interconnected biogeochemical processes in an aquifer system.</title>
        <authorList>
            <person name="Anantharaman K."/>
            <person name="Brown C.T."/>
            <person name="Hug L.A."/>
            <person name="Sharon I."/>
            <person name="Castelle C.J."/>
            <person name="Probst A.J."/>
            <person name="Thomas B.C."/>
            <person name="Singh A."/>
            <person name="Wilkins M.J."/>
            <person name="Karaoz U."/>
            <person name="Brodie E.L."/>
            <person name="Williams K.H."/>
            <person name="Hubbard S.S."/>
            <person name="Banfield J.F."/>
        </authorList>
    </citation>
    <scope>NUCLEOTIDE SEQUENCE [LARGE SCALE GENOMIC DNA]</scope>
</reference>
<dbReference type="Gene3D" id="3.30.160.250">
    <property type="match status" value="1"/>
</dbReference>
<gene>
    <name evidence="1" type="ORF">A2806_03165</name>
</gene>
<sequence length="76" mass="8445">MRRILQFKIYKGEKLYVGEGTDLPIVTQGRTIDDVVKNLQEALALHLEGEDLAALDVVQNPSALVNFELEPAHAQT</sequence>